<dbReference type="InterPro" id="IPR036570">
    <property type="entry name" value="HORMA_dom_sf"/>
</dbReference>
<dbReference type="PANTHER" id="PTHR48225">
    <property type="entry name" value="HORMA DOMAIN-CONTAINING PROTEIN 1"/>
    <property type="match status" value="1"/>
</dbReference>
<dbReference type="OMA" id="KCASAFI"/>
<feature type="compositionally biased region" description="Polar residues" evidence="6">
    <location>
        <begin position="240"/>
        <end position="253"/>
    </location>
</feature>
<comment type="subcellular location">
    <subcellularLocation>
        <location evidence="2">Chromosome</location>
    </subcellularLocation>
    <subcellularLocation>
        <location evidence="1">Nucleus</location>
    </subcellularLocation>
</comment>
<reference evidence="8 9" key="1">
    <citation type="journal article" date="2018" name="Nat. Ecol. Evol.">
        <title>Genomic signatures of mitonuclear coevolution across populations of Tigriopus californicus.</title>
        <authorList>
            <person name="Barreto F.S."/>
            <person name="Watson E.T."/>
            <person name="Lima T.G."/>
            <person name="Willett C.S."/>
            <person name="Edmands S."/>
            <person name="Li W."/>
            <person name="Burton R.S."/>
        </authorList>
    </citation>
    <scope>NUCLEOTIDE SEQUENCE [LARGE SCALE GENOMIC DNA]</scope>
    <source>
        <strain evidence="8 9">San Diego</strain>
    </source>
</reference>
<dbReference type="InterPro" id="IPR051294">
    <property type="entry name" value="HORMA_MeioticProgression"/>
</dbReference>
<evidence type="ECO:0000256" key="1">
    <source>
        <dbReference type="ARBA" id="ARBA00004123"/>
    </source>
</evidence>
<dbReference type="OrthoDB" id="1928087at2759"/>
<dbReference type="GO" id="GO:0005694">
    <property type="term" value="C:chromosome"/>
    <property type="evidence" value="ECO:0007669"/>
    <property type="project" value="UniProtKB-SubCell"/>
</dbReference>
<evidence type="ECO:0000256" key="4">
    <source>
        <dbReference type="ARBA" id="ARBA00023242"/>
    </source>
</evidence>
<evidence type="ECO:0000313" key="8">
    <source>
        <dbReference type="EMBL" id="TRY73530.1"/>
    </source>
</evidence>
<dbReference type="GO" id="GO:0005634">
    <property type="term" value="C:nucleus"/>
    <property type="evidence" value="ECO:0007669"/>
    <property type="project" value="UniProtKB-SubCell"/>
</dbReference>
<evidence type="ECO:0000256" key="2">
    <source>
        <dbReference type="ARBA" id="ARBA00004286"/>
    </source>
</evidence>
<dbReference type="EMBL" id="VCGU01000007">
    <property type="protein sequence ID" value="TRY73530.1"/>
    <property type="molecule type" value="Genomic_DNA"/>
</dbReference>
<evidence type="ECO:0000256" key="6">
    <source>
        <dbReference type="SAM" id="MobiDB-lite"/>
    </source>
</evidence>
<proteinExistence type="predicted"/>
<evidence type="ECO:0000256" key="3">
    <source>
        <dbReference type="ARBA" id="ARBA00022454"/>
    </source>
</evidence>
<sequence length="364" mass="40770">MATVMSPPSSRVVQSKLETTNWGQTFPVDLQTREASLKLVKKLLAVGVSTVLYLRSNIPESAYNNCQVDDLNLRILNAASESRPARKITSWIRNAVEAIEKGFLAKLTLGMYRDSNRPEEAYETYVFEFEYVGSDKAPRMAFNSKAGMLEEGNVIFSDTRHMFRQIILLTQNLPPLPLGMYMTILLTYNDHAPLDYNPPGYKTGDLEFEVEKINQPSIMGTVTTRHHRFKTLVHSGGLVEQSSPISSQKTVVTEQKKRSVTPKSTKESLPPSPSSQTEFQDAAQLTSSGSDPGTKSIISNSQPSQHLRHRVQASGDIVATKRNRWEPKLMGLDEPQTPVKKLKRPRMANCMASEVKDDHPEEAY</sequence>
<evidence type="ECO:0000259" key="7">
    <source>
        <dbReference type="PROSITE" id="PS50815"/>
    </source>
</evidence>
<evidence type="ECO:0000256" key="5">
    <source>
        <dbReference type="ARBA" id="ARBA00023254"/>
    </source>
</evidence>
<keyword evidence="4" id="KW-0539">Nucleus</keyword>
<protein>
    <recommendedName>
        <fullName evidence="7">HORMA domain-containing protein</fullName>
    </recommendedName>
</protein>
<dbReference type="Pfam" id="PF02301">
    <property type="entry name" value="HORMA"/>
    <property type="match status" value="1"/>
</dbReference>
<comment type="caution">
    <text evidence="8">The sequence shown here is derived from an EMBL/GenBank/DDBJ whole genome shotgun (WGS) entry which is preliminary data.</text>
</comment>
<dbReference type="PROSITE" id="PS50815">
    <property type="entry name" value="HORMA"/>
    <property type="match status" value="1"/>
</dbReference>
<feature type="compositionally biased region" description="Polar residues" evidence="6">
    <location>
        <begin position="274"/>
        <end position="305"/>
    </location>
</feature>
<gene>
    <name evidence="8" type="ORF">TCAL_03337</name>
</gene>
<name>A0A553P7C5_TIGCA</name>
<keyword evidence="9" id="KW-1185">Reference proteome</keyword>
<dbReference type="STRING" id="6832.A0A553P7C5"/>
<dbReference type="SUPFAM" id="SSF56019">
    <property type="entry name" value="The spindle assembly checkpoint protein mad2"/>
    <property type="match status" value="1"/>
</dbReference>
<dbReference type="Gene3D" id="3.30.900.10">
    <property type="entry name" value="HORMA domain"/>
    <property type="match status" value="1"/>
</dbReference>
<dbReference type="AlphaFoldDB" id="A0A553P7C5"/>
<dbReference type="Proteomes" id="UP000318571">
    <property type="component" value="Chromosome 3"/>
</dbReference>
<keyword evidence="3" id="KW-0158">Chromosome</keyword>
<accession>A0A553P7C5</accession>
<dbReference type="GO" id="GO:0051321">
    <property type="term" value="P:meiotic cell cycle"/>
    <property type="evidence" value="ECO:0007669"/>
    <property type="project" value="UniProtKB-KW"/>
</dbReference>
<feature type="domain" description="HORMA" evidence="7">
    <location>
        <begin position="34"/>
        <end position="233"/>
    </location>
</feature>
<keyword evidence="5" id="KW-0469">Meiosis</keyword>
<dbReference type="InterPro" id="IPR003511">
    <property type="entry name" value="HORMA_dom"/>
</dbReference>
<organism evidence="8 9">
    <name type="scientific">Tigriopus californicus</name>
    <name type="common">Marine copepod</name>
    <dbReference type="NCBI Taxonomy" id="6832"/>
    <lineage>
        <taxon>Eukaryota</taxon>
        <taxon>Metazoa</taxon>
        <taxon>Ecdysozoa</taxon>
        <taxon>Arthropoda</taxon>
        <taxon>Crustacea</taxon>
        <taxon>Multicrustacea</taxon>
        <taxon>Hexanauplia</taxon>
        <taxon>Copepoda</taxon>
        <taxon>Harpacticoida</taxon>
        <taxon>Harpacticidae</taxon>
        <taxon>Tigriopus</taxon>
    </lineage>
</organism>
<evidence type="ECO:0000313" key="9">
    <source>
        <dbReference type="Proteomes" id="UP000318571"/>
    </source>
</evidence>
<feature type="region of interest" description="Disordered" evidence="6">
    <location>
        <begin position="235"/>
        <end position="309"/>
    </location>
</feature>
<dbReference type="PANTHER" id="PTHR48225:SF7">
    <property type="entry name" value="MEIOSIS-SPECIFIC PROTEIN HOP1"/>
    <property type="match status" value="1"/>
</dbReference>